<evidence type="ECO:0000313" key="1">
    <source>
        <dbReference type="EMBL" id="EFH82764.1"/>
    </source>
</evidence>
<organism evidence="1 2">
    <name type="scientific">Ktedonobacter racemifer DSM 44963</name>
    <dbReference type="NCBI Taxonomy" id="485913"/>
    <lineage>
        <taxon>Bacteria</taxon>
        <taxon>Bacillati</taxon>
        <taxon>Chloroflexota</taxon>
        <taxon>Ktedonobacteria</taxon>
        <taxon>Ktedonobacterales</taxon>
        <taxon>Ktedonobacteraceae</taxon>
        <taxon>Ktedonobacter</taxon>
    </lineage>
</organism>
<dbReference type="Proteomes" id="UP000004508">
    <property type="component" value="Unassembled WGS sequence"/>
</dbReference>
<reference evidence="1 2" key="1">
    <citation type="journal article" date="2011" name="Stand. Genomic Sci.">
        <title>Non-contiguous finished genome sequence and contextual data of the filamentous soil bacterium Ktedonobacter racemifer type strain (SOSP1-21).</title>
        <authorList>
            <person name="Chang Y.J."/>
            <person name="Land M."/>
            <person name="Hauser L."/>
            <person name="Chertkov O."/>
            <person name="Del Rio T.G."/>
            <person name="Nolan M."/>
            <person name="Copeland A."/>
            <person name="Tice H."/>
            <person name="Cheng J.F."/>
            <person name="Lucas S."/>
            <person name="Han C."/>
            <person name="Goodwin L."/>
            <person name="Pitluck S."/>
            <person name="Ivanova N."/>
            <person name="Ovchinikova G."/>
            <person name="Pati A."/>
            <person name="Chen A."/>
            <person name="Palaniappan K."/>
            <person name="Mavromatis K."/>
            <person name="Liolios K."/>
            <person name="Brettin T."/>
            <person name="Fiebig A."/>
            <person name="Rohde M."/>
            <person name="Abt B."/>
            <person name="Goker M."/>
            <person name="Detter J.C."/>
            <person name="Woyke T."/>
            <person name="Bristow J."/>
            <person name="Eisen J.A."/>
            <person name="Markowitz V."/>
            <person name="Hugenholtz P."/>
            <person name="Kyrpides N.C."/>
            <person name="Klenk H.P."/>
            <person name="Lapidus A."/>
        </authorList>
    </citation>
    <scope>NUCLEOTIDE SEQUENCE [LARGE SCALE GENOMIC DNA]</scope>
    <source>
        <strain evidence="2">DSM 44963</strain>
    </source>
</reference>
<comment type="caution">
    <text evidence="1">The sequence shown here is derived from an EMBL/GenBank/DDBJ whole genome shotgun (WGS) entry which is preliminary data.</text>
</comment>
<dbReference type="STRING" id="485913.Krac_3613"/>
<dbReference type="RefSeq" id="WP_007921136.1">
    <property type="nucleotide sequence ID" value="NZ_ADVG01000004.1"/>
</dbReference>
<accession>D6U296</accession>
<name>D6U296_KTERA</name>
<keyword evidence="2" id="KW-1185">Reference proteome</keyword>
<protein>
    <submittedName>
        <fullName evidence="1">Uncharacterized protein</fullName>
    </submittedName>
</protein>
<dbReference type="InParanoid" id="D6U296"/>
<dbReference type="AlphaFoldDB" id="D6U296"/>
<evidence type="ECO:0000313" key="2">
    <source>
        <dbReference type="Proteomes" id="UP000004508"/>
    </source>
</evidence>
<gene>
    <name evidence="1" type="ORF">Krac_3613</name>
</gene>
<dbReference type="EMBL" id="ADVG01000004">
    <property type="protein sequence ID" value="EFH82764.1"/>
    <property type="molecule type" value="Genomic_DNA"/>
</dbReference>
<proteinExistence type="predicted"/>
<sequence length="41" mass="4693">MVYSPDAILEIYGKWWPIEIKGINTQEYQAACDLPLLEAIP</sequence>